<evidence type="ECO:0000313" key="2">
    <source>
        <dbReference type="EMBL" id="CAE2313364.1"/>
    </source>
</evidence>
<evidence type="ECO:0000256" key="1">
    <source>
        <dbReference type="SAM" id="MobiDB-lite"/>
    </source>
</evidence>
<protein>
    <submittedName>
        <fullName evidence="2">Uncharacterized protein</fullName>
    </submittedName>
</protein>
<name>A0A7S4NXH5_9EUKA</name>
<sequence>MCFDSNQNFSVEGPLPPFSSLSNPSCAVAHNSLFMKTTTQEKRFNIEGISFPSPPLPLLSPTNSRLPSPSALFSRPPVSAAPCGSASRAPVPIVAQEVGREERGISPSASAAVQTVTNDSHGGKADKKDFPISRDRERSLSPASSPTLPSAKPETSFLALLAAAAQMDPKKKASVLDPVLGVDAEKVALAAANGVPAVGEGRKEELVVRVVSSPPSNELVARKTIKFSVMMTGDDAHLHGGLYLAAVLVDAKTLKPIPSGLMEKKVKLKRDPSSRPPQDAILQRIVPYRETGIEFQIVKGSAKKNIQNQIKFELRLYKGPTDSKNYEVMDSDFSAAYRILTHSSQLGRNT</sequence>
<organism evidence="2">
    <name type="scientific">Paramoeba aestuarina</name>
    <dbReference type="NCBI Taxonomy" id="180227"/>
    <lineage>
        <taxon>Eukaryota</taxon>
        <taxon>Amoebozoa</taxon>
        <taxon>Discosea</taxon>
        <taxon>Flabellinia</taxon>
        <taxon>Dactylopodida</taxon>
        <taxon>Paramoebidae</taxon>
        <taxon>Paramoeba</taxon>
    </lineage>
</organism>
<reference evidence="2" key="1">
    <citation type="submission" date="2021-01" db="EMBL/GenBank/DDBJ databases">
        <authorList>
            <person name="Corre E."/>
            <person name="Pelletier E."/>
            <person name="Niang G."/>
            <person name="Scheremetjew M."/>
            <person name="Finn R."/>
            <person name="Kale V."/>
            <person name="Holt S."/>
            <person name="Cochrane G."/>
            <person name="Meng A."/>
            <person name="Brown T."/>
            <person name="Cohen L."/>
        </authorList>
    </citation>
    <scope>NUCLEOTIDE SEQUENCE</scope>
    <source>
        <strain evidence="2">SoJaBio B1-5/56/2</strain>
    </source>
</reference>
<feature type="compositionally biased region" description="Low complexity" evidence="1">
    <location>
        <begin position="60"/>
        <end position="70"/>
    </location>
</feature>
<feature type="compositionally biased region" description="Polar residues" evidence="1">
    <location>
        <begin position="107"/>
        <end position="120"/>
    </location>
</feature>
<accession>A0A7S4NXH5</accession>
<feature type="compositionally biased region" description="Low complexity" evidence="1">
    <location>
        <begin position="140"/>
        <end position="151"/>
    </location>
</feature>
<feature type="region of interest" description="Disordered" evidence="1">
    <location>
        <begin position="100"/>
        <end position="151"/>
    </location>
</feature>
<feature type="region of interest" description="Disordered" evidence="1">
    <location>
        <begin position="60"/>
        <end position="86"/>
    </location>
</feature>
<proteinExistence type="predicted"/>
<feature type="compositionally biased region" description="Basic and acidic residues" evidence="1">
    <location>
        <begin position="121"/>
        <end position="139"/>
    </location>
</feature>
<gene>
    <name evidence="2" type="ORF">NAES01612_LOCUS14904</name>
</gene>
<dbReference type="AlphaFoldDB" id="A0A7S4NXH5"/>
<dbReference type="EMBL" id="HBKR01022808">
    <property type="protein sequence ID" value="CAE2313364.1"/>
    <property type="molecule type" value="Transcribed_RNA"/>
</dbReference>